<reference evidence="3" key="1">
    <citation type="submission" date="2025-08" db="UniProtKB">
        <authorList>
            <consortium name="RefSeq"/>
        </authorList>
    </citation>
    <scope>IDENTIFICATION</scope>
    <source>
        <tissue evidence="3">Muscle</tissue>
    </source>
</reference>
<dbReference type="SMART" id="SM00312">
    <property type="entry name" value="PX"/>
    <property type="match status" value="1"/>
</dbReference>
<dbReference type="RefSeq" id="XP_022237467.1">
    <property type="nucleotide sequence ID" value="XM_022381759.1"/>
</dbReference>
<dbReference type="InterPro" id="IPR001683">
    <property type="entry name" value="PX_dom"/>
</dbReference>
<dbReference type="Pfam" id="PF08628">
    <property type="entry name" value="Nexin_C"/>
    <property type="match status" value="1"/>
</dbReference>
<dbReference type="Proteomes" id="UP000694941">
    <property type="component" value="Unplaced"/>
</dbReference>
<dbReference type="PANTHER" id="PTHR22775:SF3">
    <property type="entry name" value="SORTING NEXIN-13"/>
    <property type="match status" value="1"/>
</dbReference>
<evidence type="ECO:0000259" key="1">
    <source>
        <dbReference type="PROSITE" id="PS50195"/>
    </source>
</evidence>
<dbReference type="InterPro" id="IPR013937">
    <property type="entry name" value="Sorting_nexin_C"/>
</dbReference>
<evidence type="ECO:0000313" key="2">
    <source>
        <dbReference type="Proteomes" id="UP000694941"/>
    </source>
</evidence>
<dbReference type="InterPro" id="IPR036871">
    <property type="entry name" value="PX_dom_sf"/>
</dbReference>
<accession>A0ABM1S1G2</accession>
<name>A0ABM1S1G2_LIMPO</name>
<dbReference type="SUPFAM" id="SSF64268">
    <property type="entry name" value="PX domain"/>
    <property type="match status" value="1"/>
</dbReference>
<dbReference type="Gene3D" id="3.30.1520.10">
    <property type="entry name" value="Phox-like domain"/>
    <property type="match status" value="1"/>
</dbReference>
<protein>
    <submittedName>
        <fullName evidence="3">Sorting nexin-19-like</fullName>
    </submittedName>
</protein>
<dbReference type="PANTHER" id="PTHR22775">
    <property type="entry name" value="SORTING NEXIN"/>
    <property type="match status" value="1"/>
</dbReference>
<gene>
    <name evidence="3" type="primary">LOC106478201</name>
</gene>
<organism evidence="2 3">
    <name type="scientific">Limulus polyphemus</name>
    <name type="common">Atlantic horseshoe crab</name>
    <dbReference type="NCBI Taxonomy" id="6850"/>
    <lineage>
        <taxon>Eukaryota</taxon>
        <taxon>Metazoa</taxon>
        <taxon>Ecdysozoa</taxon>
        <taxon>Arthropoda</taxon>
        <taxon>Chelicerata</taxon>
        <taxon>Merostomata</taxon>
        <taxon>Xiphosura</taxon>
        <taxon>Limulidae</taxon>
        <taxon>Limulus</taxon>
    </lineage>
</organism>
<dbReference type="PROSITE" id="PS50195">
    <property type="entry name" value="PX"/>
    <property type="match status" value="1"/>
</dbReference>
<evidence type="ECO:0000313" key="3">
    <source>
        <dbReference type="RefSeq" id="XP_022237467.1"/>
    </source>
</evidence>
<dbReference type="GeneID" id="106478201"/>
<keyword evidence="2" id="KW-1185">Reference proteome</keyword>
<proteinExistence type="predicted"/>
<feature type="domain" description="PX" evidence="1">
    <location>
        <begin position="173"/>
        <end position="307"/>
    </location>
</feature>
<dbReference type="Pfam" id="PF00787">
    <property type="entry name" value="PX"/>
    <property type="match status" value="1"/>
</dbReference>
<sequence length="631" mass="72591">MKNKIIQEDLVDEVKDSVEVHKKNSVIFDVTAKESSSERDIWSLEISKQTKYPFSLSPGRSVPPRSGTLSVLTLPNKTDQPVSVESVASRTKIKRSKSLDIISQVMPRLSQVLPIGSNKYNNECGKFTCKAKKENANSLPRTKCNMSPEQVEESEHPETATEVLESDFEFTLFTSICISSTEQRLEEGKGSYTLYCIQYEAPYILCPEDEDEFQSHWVKHLSTVKRRFREFLTLHSRLEENQETRKYLKGIKGPSKWLMTPFSALDKKNIEERRVFLQSYLEKLCSREVVVNSPEMREFFAYGGDASIAYVRKTNEVGVPRIDKMLVRGVKGAIDLIRTALPSLPSDFIENIHVPDIVGDKCGHSKSLLPVFGRSRMEERHLDIEFQYSKEKACNLEQQMYKYISNFESASSLDASLRNSSQDRQRILSFLGRNKIEKKKNTRPNSENSTFFCENCASDEEESMVSSNDKLKRLKWRIKKEIPFADVVIDLVLLTITEPKNKYNKAKFVLVLKILFGQILNRWLEKKLLQFTTKEWCAQYLHFLHEALWPNSESKYKKDDNIHQRYEAIEAMNSFFSSFSPVLVSSAQYQESISLLVGSLQNERLNKCLVYHLLDILIDNIVSHSSSDSSS</sequence>